<gene>
    <name evidence="1" type="ORF">ANCDUO_12560</name>
</gene>
<dbReference type="Proteomes" id="UP000054047">
    <property type="component" value="Unassembled WGS sequence"/>
</dbReference>
<dbReference type="SUPFAM" id="SSF49854">
    <property type="entry name" value="Spermadhesin, CUB domain"/>
    <property type="match status" value="1"/>
</dbReference>
<organism evidence="1 2">
    <name type="scientific">Ancylostoma duodenale</name>
    <dbReference type="NCBI Taxonomy" id="51022"/>
    <lineage>
        <taxon>Eukaryota</taxon>
        <taxon>Metazoa</taxon>
        <taxon>Ecdysozoa</taxon>
        <taxon>Nematoda</taxon>
        <taxon>Chromadorea</taxon>
        <taxon>Rhabditida</taxon>
        <taxon>Rhabditina</taxon>
        <taxon>Rhabditomorpha</taxon>
        <taxon>Strongyloidea</taxon>
        <taxon>Ancylostomatidae</taxon>
        <taxon>Ancylostomatinae</taxon>
        <taxon>Ancylostoma</taxon>
    </lineage>
</organism>
<name>A0A0C2G8D8_9BILA</name>
<evidence type="ECO:0000313" key="2">
    <source>
        <dbReference type="Proteomes" id="UP000054047"/>
    </source>
</evidence>
<dbReference type="OrthoDB" id="5786116at2759"/>
<dbReference type="InterPro" id="IPR035914">
    <property type="entry name" value="Sperma_CUB_dom_sf"/>
</dbReference>
<reference evidence="1 2" key="1">
    <citation type="submission" date="2013-12" db="EMBL/GenBank/DDBJ databases">
        <title>Draft genome of the parsitic nematode Ancylostoma duodenale.</title>
        <authorList>
            <person name="Mitreva M."/>
        </authorList>
    </citation>
    <scope>NUCLEOTIDE SEQUENCE [LARGE SCALE GENOMIC DNA]</scope>
    <source>
        <strain evidence="1 2">Zhejiang</strain>
    </source>
</reference>
<protein>
    <recommendedName>
        <fullName evidence="3">CUB domain-containing protein</fullName>
    </recommendedName>
</protein>
<accession>A0A0C2G8D8</accession>
<dbReference type="EMBL" id="KN734609">
    <property type="protein sequence ID" value="KIH57250.1"/>
    <property type="molecule type" value="Genomic_DNA"/>
</dbReference>
<keyword evidence="2" id="KW-1185">Reference proteome</keyword>
<evidence type="ECO:0000313" key="1">
    <source>
        <dbReference type="EMBL" id="KIH57250.1"/>
    </source>
</evidence>
<proteinExistence type="predicted"/>
<sequence length="112" mass="12436">MLFLQRNETEQFQPKGCGQVLTATTAYKRLHDTLGDARAGQVAREDFMFCNYWIEAPEGSRIEIKLVGFSGGVAIDGCNYAGVEIKTHADQKLTGYRFEDIALSKLGANSER</sequence>
<evidence type="ECO:0008006" key="3">
    <source>
        <dbReference type="Google" id="ProtNLM"/>
    </source>
</evidence>
<dbReference type="AlphaFoldDB" id="A0A0C2G8D8"/>